<gene>
    <name evidence="2" type="ORF">GCM10010978_06350</name>
</gene>
<keyword evidence="3" id="KW-1185">Reference proteome</keyword>
<organism evidence="2 3">
    <name type="scientific">Compostibacillus humi</name>
    <dbReference type="NCBI Taxonomy" id="1245525"/>
    <lineage>
        <taxon>Bacteria</taxon>
        <taxon>Bacillati</taxon>
        <taxon>Bacillota</taxon>
        <taxon>Bacilli</taxon>
        <taxon>Bacillales</taxon>
        <taxon>Bacillaceae</taxon>
        <taxon>Compostibacillus</taxon>
    </lineage>
</organism>
<dbReference type="EMBL" id="BMEV01000008">
    <property type="protein sequence ID" value="GGH70928.1"/>
    <property type="molecule type" value="Genomic_DNA"/>
</dbReference>
<sequence length="59" mass="6870">MKLVSSKSFFMFFLLSDIKLFGLMHAFHKAVTVLSFGNILCIYVHHLFVQLWHILSSLI</sequence>
<dbReference type="AlphaFoldDB" id="A0A8J2ZQ06"/>
<evidence type="ECO:0000313" key="3">
    <source>
        <dbReference type="Proteomes" id="UP000602050"/>
    </source>
</evidence>
<feature type="transmembrane region" description="Helical" evidence="1">
    <location>
        <begin position="33"/>
        <end position="55"/>
    </location>
</feature>
<accession>A0A8J2ZQ06</accession>
<name>A0A8J2ZQ06_9BACI</name>
<keyword evidence="1" id="KW-0472">Membrane</keyword>
<protein>
    <submittedName>
        <fullName evidence="2">Uncharacterized protein</fullName>
    </submittedName>
</protein>
<reference evidence="2" key="2">
    <citation type="submission" date="2020-09" db="EMBL/GenBank/DDBJ databases">
        <authorList>
            <person name="Sun Q."/>
            <person name="Zhou Y."/>
        </authorList>
    </citation>
    <scope>NUCLEOTIDE SEQUENCE</scope>
    <source>
        <strain evidence="2">CGMCC 1.12360</strain>
    </source>
</reference>
<keyword evidence="1" id="KW-0812">Transmembrane</keyword>
<dbReference type="Proteomes" id="UP000602050">
    <property type="component" value="Unassembled WGS sequence"/>
</dbReference>
<feature type="transmembrane region" description="Helical" evidence="1">
    <location>
        <begin position="9"/>
        <end position="27"/>
    </location>
</feature>
<proteinExistence type="predicted"/>
<reference evidence="2" key="1">
    <citation type="journal article" date="2014" name="Int. J. Syst. Evol. Microbiol.">
        <title>Complete genome sequence of Corynebacterium casei LMG S-19264T (=DSM 44701T), isolated from a smear-ripened cheese.</title>
        <authorList>
            <consortium name="US DOE Joint Genome Institute (JGI-PGF)"/>
            <person name="Walter F."/>
            <person name="Albersmeier A."/>
            <person name="Kalinowski J."/>
            <person name="Ruckert C."/>
        </authorList>
    </citation>
    <scope>NUCLEOTIDE SEQUENCE</scope>
    <source>
        <strain evidence="2">CGMCC 1.12360</strain>
    </source>
</reference>
<evidence type="ECO:0000256" key="1">
    <source>
        <dbReference type="SAM" id="Phobius"/>
    </source>
</evidence>
<keyword evidence="1" id="KW-1133">Transmembrane helix</keyword>
<comment type="caution">
    <text evidence="2">The sequence shown here is derived from an EMBL/GenBank/DDBJ whole genome shotgun (WGS) entry which is preliminary data.</text>
</comment>
<evidence type="ECO:0000313" key="2">
    <source>
        <dbReference type="EMBL" id="GGH70928.1"/>
    </source>
</evidence>